<gene>
    <name evidence="1" type="ORF">MSG28_006671</name>
</gene>
<dbReference type="Proteomes" id="UP001064048">
    <property type="component" value="Chromosome 11"/>
</dbReference>
<evidence type="ECO:0000313" key="2">
    <source>
        <dbReference type="Proteomes" id="UP001064048"/>
    </source>
</evidence>
<keyword evidence="2" id="KW-1185">Reference proteome</keyword>
<accession>A0ACC0JKT2</accession>
<name>A0ACC0JKT2_CHOFU</name>
<organism evidence="1 2">
    <name type="scientific">Choristoneura fumiferana</name>
    <name type="common">Spruce budworm moth</name>
    <name type="synonym">Archips fumiferana</name>
    <dbReference type="NCBI Taxonomy" id="7141"/>
    <lineage>
        <taxon>Eukaryota</taxon>
        <taxon>Metazoa</taxon>
        <taxon>Ecdysozoa</taxon>
        <taxon>Arthropoda</taxon>
        <taxon>Hexapoda</taxon>
        <taxon>Insecta</taxon>
        <taxon>Pterygota</taxon>
        <taxon>Neoptera</taxon>
        <taxon>Endopterygota</taxon>
        <taxon>Lepidoptera</taxon>
        <taxon>Glossata</taxon>
        <taxon>Ditrysia</taxon>
        <taxon>Tortricoidea</taxon>
        <taxon>Tortricidae</taxon>
        <taxon>Tortricinae</taxon>
        <taxon>Choristoneura</taxon>
    </lineage>
</organism>
<protein>
    <submittedName>
        <fullName evidence="1">Uncharacterized protein</fullName>
    </submittedName>
</protein>
<sequence length="654" mass="72392">MEQRWRTTYLGKMVLVKDDRLPPNQWLLGRVTRLYPGTDGITRVADILTVSGTLRRAFNRLCPLPVEDQNCTPGANMLTPSKAAAAPAMVLISSRAQHAHHKRAEVMRLQLEHPQRIRSSGGRIPHLKYLPIAASESLASGRGIQVVSPSPDHSFHLDLEALSALLLREDLKDRAVVVVSVAGAFRKGKSFLLDFFLRYLHHTYILEGSGDWLGSEDEPLRGFSWRGGSKRDTTGLLLWSQPFKATLSNGEKVVILLMDTQGTFDSMSTVHDNVTVFALSTMLSSVQIYNLSQNIEEDDLQQLQLFTEYGRLAARGGGGKPFQKLQMLVRDWSFTSDYAYGAEGGRQLLEKWLEIPEGQHEDLQAVRRDITSCFEELACFLMPHPGLIVARNPKFDGKISDIDPEFKKSLRELVPMLLAPQNLVPKRIQGAAVRARDLLLYFKAYLGVFNGTELPQPKTILQATAEANNLSAVAEARATYDAQMEEASGGAQPYMTPAQLDKEHRRARDKALEAFRSRRKLGGQELASSYETQLIKELDEEYKEFSAHNESKKPRMTGTPVVFAGVALLGWLLSSLGGAVMWPLGLVGTAVALLALGVLALWAYNRVTGNMSNVANQLDKITGVLWKLGLRLLWNSVGNQAVAAAIGVDHMKPS</sequence>
<proteinExistence type="predicted"/>
<comment type="caution">
    <text evidence="1">The sequence shown here is derived from an EMBL/GenBank/DDBJ whole genome shotgun (WGS) entry which is preliminary data.</text>
</comment>
<evidence type="ECO:0000313" key="1">
    <source>
        <dbReference type="EMBL" id="KAI8424717.1"/>
    </source>
</evidence>
<reference evidence="1 2" key="1">
    <citation type="journal article" date="2022" name="Genome Biol. Evol.">
        <title>The Spruce Budworm Genome: Reconstructing the Evolutionary History of Antifreeze Proteins.</title>
        <authorList>
            <person name="Beliveau C."/>
            <person name="Gagne P."/>
            <person name="Picq S."/>
            <person name="Vernygora O."/>
            <person name="Keeling C.I."/>
            <person name="Pinkney K."/>
            <person name="Doucet D."/>
            <person name="Wen F."/>
            <person name="Johnston J.S."/>
            <person name="Maaroufi H."/>
            <person name="Boyle B."/>
            <person name="Laroche J."/>
            <person name="Dewar K."/>
            <person name="Juretic N."/>
            <person name="Blackburn G."/>
            <person name="Nisole A."/>
            <person name="Brunet B."/>
            <person name="Brandao M."/>
            <person name="Lumley L."/>
            <person name="Duan J."/>
            <person name="Quan G."/>
            <person name="Lucarotti C.J."/>
            <person name="Roe A.D."/>
            <person name="Sperling F.A.H."/>
            <person name="Levesque R.C."/>
            <person name="Cusson M."/>
        </authorList>
    </citation>
    <scope>NUCLEOTIDE SEQUENCE [LARGE SCALE GENOMIC DNA]</scope>
    <source>
        <strain evidence="1">Glfc:IPQL:Cfum</strain>
    </source>
</reference>
<dbReference type="EMBL" id="CM046111">
    <property type="protein sequence ID" value="KAI8424717.1"/>
    <property type="molecule type" value="Genomic_DNA"/>
</dbReference>